<dbReference type="Proteomes" id="UP000761534">
    <property type="component" value="Unassembled WGS sequence"/>
</dbReference>
<gene>
    <name evidence="2" type="ORF">TRICI_002119</name>
</gene>
<proteinExistence type="predicted"/>
<sequence length="342" mass="38598">MNNRMTSLFEYNFEDFFVTGQQQQQQQQDNHHYTNGYIPPDVNNTMTMADSFVTHNINAAELSTEHNNYNYYSSPEMAYHSPSSLASPLSAPGNFSTSSPHDIISPSPLDEFINPPQSIQPQPQIKIEEPDQVQSQIELPTSVTDITEQVINREVKKQKQSVSNVSTPIPVNTPSSTTSSSTYSNSSSNSTALSSSMPTPPAVGLDYNGRKPRKWRNRKYKCSHCGISFLDQDLHLYAQHIEEIEKEKGGIAVSKRKYKCAHPSCPWHKIGFVRKLEAQKHYVRKHGVPQFECRFWSENGEKYPGCGVCTTRWHADSGNRSRHEHAIHGNGLQLLKDMGVDL</sequence>
<accession>A0A642V7I4</accession>
<comment type="caution">
    <text evidence="2">The sequence shown here is derived from an EMBL/GenBank/DDBJ whole genome shotgun (WGS) entry which is preliminary data.</text>
</comment>
<dbReference type="OrthoDB" id="4738706at2759"/>
<dbReference type="VEuPathDB" id="FungiDB:TRICI_002119"/>
<dbReference type="EMBL" id="SWFS01000147">
    <property type="protein sequence ID" value="KAA8915737.1"/>
    <property type="molecule type" value="Genomic_DNA"/>
</dbReference>
<evidence type="ECO:0000313" key="2">
    <source>
        <dbReference type="EMBL" id="KAA8915737.1"/>
    </source>
</evidence>
<dbReference type="AlphaFoldDB" id="A0A642V7I4"/>
<feature type="compositionally biased region" description="Low complexity" evidence="1">
    <location>
        <begin position="166"/>
        <end position="197"/>
    </location>
</feature>
<name>A0A642V7I4_9ASCO</name>
<evidence type="ECO:0000256" key="1">
    <source>
        <dbReference type="SAM" id="MobiDB-lite"/>
    </source>
</evidence>
<reference evidence="2" key="1">
    <citation type="journal article" date="2019" name="G3 (Bethesda)">
        <title>Genome Assemblies of Two Rare Opportunistic Yeast Pathogens: Diutina rugosa (syn. Candida rugosa) and Trichomonascus ciferrii (syn. Candida ciferrii).</title>
        <authorList>
            <person name="Mixao V."/>
            <person name="Saus E."/>
            <person name="Hansen A.P."/>
            <person name="Lass-Florl C."/>
            <person name="Gabaldon T."/>
        </authorList>
    </citation>
    <scope>NUCLEOTIDE SEQUENCE</scope>
    <source>
        <strain evidence="2">CBS 4856</strain>
    </source>
</reference>
<organism evidence="2 3">
    <name type="scientific">Trichomonascus ciferrii</name>
    <dbReference type="NCBI Taxonomy" id="44093"/>
    <lineage>
        <taxon>Eukaryota</taxon>
        <taxon>Fungi</taxon>
        <taxon>Dikarya</taxon>
        <taxon>Ascomycota</taxon>
        <taxon>Saccharomycotina</taxon>
        <taxon>Dipodascomycetes</taxon>
        <taxon>Dipodascales</taxon>
        <taxon>Trichomonascaceae</taxon>
        <taxon>Trichomonascus</taxon>
        <taxon>Trichomonascus ciferrii complex</taxon>
    </lineage>
</organism>
<keyword evidence="3" id="KW-1185">Reference proteome</keyword>
<feature type="region of interest" description="Disordered" evidence="1">
    <location>
        <begin position="155"/>
        <end position="210"/>
    </location>
</feature>
<protein>
    <submittedName>
        <fullName evidence="2">Uncharacterized protein</fullName>
    </submittedName>
</protein>
<evidence type="ECO:0000313" key="3">
    <source>
        <dbReference type="Proteomes" id="UP000761534"/>
    </source>
</evidence>